<dbReference type="InterPro" id="IPR044822">
    <property type="entry name" value="Myb_DNA-bind_4"/>
</dbReference>
<reference evidence="3 4" key="1">
    <citation type="journal article" date="2018" name="Mol. Plant">
        <title>The genome of Artemisia annua provides insight into the evolution of Asteraceae family and artemisinin biosynthesis.</title>
        <authorList>
            <person name="Shen Q."/>
            <person name="Zhang L."/>
            <person name="Liao Z."/>
            <person name="Wang S."/>
            <person name="Yan T."/>
            <person name="Shi P."/>
            <person name="Liu M."/>
            <person name="Fu X."/>
            <person name="Pan Q."/>
            <person name="Wang Y."/>
            <person name="Lv Z."/>
            <person name="Lu X."/>
            <person name="Zhang F."/>
            <person name="Jiang W."/>
            <person name="Ma Y."/>
            <person name="Chen M."/>
            <person name="Hao X."/>
            <person name="Li L."/>
            <person name="Tang Y."/>
            <person name="Lv G."/>
            <person name="Zhou Y."/>
            <person name="Sun X."/>
            <person name="Brodelius P.E."/>
            <person name="Rose J.K.C."/>
            <person name="Tang K."/>
        </authorList>
    </citation>
    <scope>NUCLEOTIDE SEQUENCE [LARGE SCALE GENOMIC DNA]</scope>
    <source>
        <strain evidence="4">cv. Huhao1</strain>
        <tissue evidence="3">Leaf</tissue>
    </source>
</reference>
<name>A0A2U1M3X0_ARTAN</name>
<dbReference type="Proteomes" id="UP000245207">
    <property type="component" value="Unassembled WGS sequence"/>
</dbReference>
<sequence length="104" mass="11888">MGSIEICVWKETGAWKVFNANKKEISGLGRSSSDCKQRSEKTRKSVEQCKNKVDNLKKRYKLERHWMVMGSGGTSHWSWFKTMDTDCWEFVADYEGPSGCGLLG</sequence>
<keyword evidence="4" id="KW-1185">Reference proteome</keyword>
<dbReference type="OrthoDB" id="1900300at2759"/>
<dbReference type="PANTHER" id="PTHR31307">
    <property type="entry name" value="TRIHELIX TRANSCRIPTION FACTOR ASIL2"/>
    <property type="match status" value="1"/>
</dbReference>
<dbReference type="STRING" id="35608.A0A2U1M3X0"/>
<evidence type="ECO:0000256" key="1">
    <source>
        <dbReference type="SAM" id="MobiDB-lite"/>
    </source>
</evidence>
<dbReference type="InterPro" id="IPR044823">
    <property type="entry name" value="ASIL1/2-like"/>
</dbReference>
<protein>
    <recommendedName>
        <fullName evidence="2">Myb/SANT-like DNA-binding domain-containing protein</fullName>
    </recommendedName>
</protein>
<evidence type="ECO:0000259" key="2">
    <source>
        <dbReference type="Pfam" id="PF13837"/>
    </source>
</evidence>
<dbReference type="Pfam" id="PF13837">
    <property type="entry name" value="Myb_DNA-bind_4"/>
    <property type="match status" value="1"/>
</dbReference>
<organism evidence="3 4">
    <name type="scientific">Artemisia annua</name>
    <name type="common">Sweet wormwood</name>
    <dbReference type="NCBI Taxonomy" id="35608"/>
    <lineage>
        <taxon>Eukaryota</taxon>
        <taxon>Viridiplantae</taxon>
        <taxon>Streptophyta</taxon>
        <taxon>Embryophyta</taxon>
        <taxon>Tracheophyta</taxon>
        <taxon>Spermatophyta</taxon>
        <taxon>Magnoliopsida</taxon>
        <taxon>eudicotyledons</taxon>
        <taxon>Gunneridae</taxon>
        <taxon>Pentapetalae</taxon>
        <taxon>asterids</taxon>
        <taxon>campanulids</taxon>
        <taxon>Asterales</taxon>
        <taxon>Asteraceae</taxon>
        <taxon>Asteroideae</taxon>
        <taxon>Anthemideae</taxon>
        <taxon>Artemisiinae</taxon>
        <taxon>Artemisia</taxon>
    </lineage>
</organism>
<comment type="caution">
    <text evidence="3">The sequence shown here is derived from an EMBL/GenBank/DDBJ whole genome shotgun (WGS) entry which is preliminary data.</text>
</comment>
<dbReference type="PANTHER" id="PTHR31307:SF63">
    <property type="entry name" value="MYB_SANT-LIKE DNA-BINDING DOMAIN-CONTAINING PROTEIN"/>
    <property type="match status" value="1"/>
</dbReference>
<feature type="region of interest" description="Disordered" evidence="1">
    <location>
        <begin position="26"/>
        <end position="48"/>
    </location>
</feature>
<feature type="domain" description="Myb/SANT-like DNA-binding" evidence="2">
    <location>
        <begin position="33"/>
        <end position="84"/>
    </location>
</feature>
<evidence type="ECO:0000313" key="3">
    <source>
        <dbReference type="EMBL" id="PWA55914.1"/>
    </source>
</evidence>
<dbReference type="AlphaFoldDB" id="A0A2U1M3X0"/>
<evidence type="ECO:0000313" key="4">
    <source>
        <dbReference type="Proteomes" id="UP000245207"/>
    </source>
</evidence>
<dbReference type="EMBL" id="PKPP01006623">
    <property type="protein sequence ID" value="PWA55914.1"/>
    <property type="molecule type" value="Genomic_DNA"/>
</dbReference>
<accession>A0A2U1M3X0</accession>
<proteinExistence type="predicted"/>
<feature type="compositionally biased region" description="Basic and acidic residues" evidence="1">
    <location>
        <begin position="33"/>
        <end position="48"/>
    </location>
</feature>
<gene>
    <name evidence="3" type="ORF">CTI12_AA423750</name>
</gene>